<dbReference type="Pfam" id="PF12276">
    <property type="entry name" value="DUF3617"/>
    <property type="match status" value="1"/>
</dbReference>
<reference evidence="1 2" key="1">
    <citation type="submission" date="2024-05" db="EMBL/GenBank/DDBJ databases">
        <authorList>
            <person name="Park S."/>
        </authorList>
    </citation>
    <scope>NUCLEOTIDE SEQUENCE [LARGE SCALE GENOMIC DNA]</scope>
    <source>
        <strain evidence="1 2">DGU5</strain>
    </source>
</reference>
<gene>
    <name evidence="1" type="ORF">ABDJ38_00945</name>
</gene>
<dbReference type="RefSeq" id="WP_346783200.1">
    <property type="nucleotide sequence ID" value="NZ_JBDLBR010000001.1"/>
</dbReference>
<evidence type="ECO:0000313" key="2">
    <source>
        <dbReference type="Proteomes" id="UP001484535"/>
    </source>
</evidence>
<dbReference type="InterPro" id="IPR022061">
    <property type="entry name" value="DUF3617"/>
</dbReference>
<organism evidence="1 2">
    <name type="scientific">Aurantiacibacter flavus</name>
    <dbReference type="NCBI Taxonomy" id="3145232"/>
    <lineage>
        <taxon>Bacteria</taxon>
        <taxon>Pseudomonadati</taxon>
        <taxon>Pseudomonadota</taxon>
        <taxon>Alphaproteobacteria</taxon>
        <taxon>Sphingomonadales</taxon>
        <taxon>Erythrobacteraceae</taxon>
        <taxon>Aurantiacibacter</taxon>
    </lineage>
</organism>
<dbReference type="EMBL" id="JBDLBR010000001">
    <property type="protein sequence ID" value="MEN7535739.1"/>
    <property type="molecule type" value="Genomic_DNA"/>
</dbReference>
<evidence type="ECO:0000313" key="1">
    <source>
        <dbReference type="EMBL" id="MEN7535739.1"/>
    </source>
</evidence>
<proteinExistence type="predicted"/>
<accession>A0ABV0CS87</accession>
<comment type="caution">
    <text evidence="1">The sequence shown here is derived from an EMBL/GenBank/DDBJ whole genome shotgun (WGS) entry which is preliminary data.</text>
</comment>
<keyword evidence="2" id="KW-1185">Reference proteome</keyword>
<dbReference type="Proteomes" id="UP001484535">
    <property type="component" value="Unassembled WGS sequence"/>
</dbReference>
<name>A0ABV0CS87_9SPHN</name>
<protein>
    <submittedName>
        <fullName evidence="1">DUF3617 domain-containing protein</fullName>
    </submittedName>
</protein>
<sequence length="175" mass="18686">MKARLILPAAAALALTACGSSNDEELQDEALSMDDVAGSGDLTLAAGQYSSTVELIEFDLPGLPDDIKQFAERQFAEEGANETLSCVTEDATPEEWISEMNESDCTISDLAKSGNSFTATMQCNDPQGMNGKVMLNGTMEGDEVQMEARFEQAIPEMGAAKMHMRVTGTRVGDCS</sequence>
<dbReference type="PROSITE" id="PS51257">
    <property type="entry name" value="PROKAR_LIPOPROTEIN"/>
    <property type="match status" value="1"/>
</dbReference>